<dbReference type="HAMAP" id="MF_02065">
    <property type="entry name" value="MltG"/>
    <property type="match status" value="1"/>
</dbReference>
<dbReference type="Proteomes" id="UP000295601">
    <property type="component" value="Unassembled WGS sequence"/>
</dbReference>
<comment type="catalytic activity">
    <reaction evidence="7">
        <text>a peptidoglycan chain = a peptidoglycan chain with N-acetyl-1,6-anhydromuramyl-[peptide] at the reducing end + a peptidoglycan chain with N-acetylglucosamine at the non-reducing end.</text>
        <dbReference type="EC" id="4.2.2.29"/>
    </reaction>
</comment>
<sequence>MNARTRGESSGAGKKVLISLLVAVLLLGGLAAAGTYLWSQYGQQLSLAFGWTTNDYEGPGEGETIVVITEGEIGSDIAANLAAADVVKTSEAFYDVLLAQDPAVEFLPGSYRLKLQMSAKGALEALQDPANKMELTAMIPEGKTVSQTIELIAAGADIPLAELEAAVQDPSAFGLPAGVDTLEGWLFPATYEFEEDTTGAEAIQRLVDEQRNVLTELGVAEADRERVLTIAAMIQREGGRIEDFGKVSRVIQNRLDQGMKLQMDSTAQYGMGQHEDGSVWSTDEALSDDNPWNTYVHEGLPKGPIANPGRDAISAALNPEPGDWLYFVAINLDTRESAFSVTQEEHDASVQRLNEWCAANPGKGC</sequence>
<evidence type="ECO:0000256" key="4">
    <source>
        <dbReference type="ARBA" id="ARBA00023136"/>
    </source>
</evidence>
<keyword evidence="2 7" id="KW-0812">Transmembrane</keyword>
<evidence type="ECO:0000313" key="8">
    <source>
        <dbReference type="EMBL" id="TDP90196.1"/>
    </source>
</evidence>
<dbReference type="GO" id="GO:0071555">
    <property type="term" value="P:cell wall organization"/>
    <property type="evidence" value="ECO:0007669"/>
    <property type="project" value="UniProtKB-KW"/>
</dbReference>
<proteinExistence type="inferred from homology"/>
<comment type="caution">
    <text evidence="8">The sequence shown here is derived from an EMBL/GenBank/DDBJ whole genome shotgun (WGS) entry which is preliminary data.</text>
</comment>
<keyword evidence="5 7" id="KW-0456">Lyase</keyword>
<dbReference type="AlphaFoldDB" id="A0A4R6RVQ3"/>
<evidence type="ECO:0000256" key="6">
    <source>
        <dbReference type="ARBA" id="ARBA00023316"/>
    </source>
</evidence>
<dbReference type="OrthoDB" id="9814591at2"/>
<comment type="similarity">
    <text evidence="7">Belongs to the transglycosylase MltG family.</text>
</comment>
<dbReference type="InterPro" id="IPR003770">
    <property type="entry name" value="MLTG-like"/>
</dbReference>
<dbReference type="NCBIfam" id="TIGR00247">
    <property type="entry name" value="endolytic transglycosylase MltG"/>
    <property type="match status" value="1"/>
</dbReference>
<reference evidence="8 9" key="1">
    <citation type="submission" date="2019-03" db="EMBL/GenBank/DDBJ databases">
        <title>Genomic analyses of the natural microbiome of Caenorhabditis elegans.</title>
        <authorList>
            <person name="Samuel B."/>
        </authorList>
    </citation>
    <scope>NUCLEOTIDE SEQUENCE [LARGE SCALE GENOMIC DNA]</scope>
    <source>
        <strain evidence="8 9">JUb18</strain>
    </source>
</reference>
<feature type="site" description="Important for catalytic activity" evidence="7">
    <location>
        <position position="237"/>
    </location>
</feature>
<evidence type="ECO:0000256" key="3">
    <source>
        <dbReference type="ARBA" id="ARBA00022989"/>
    </source>
</evidence>
<evidence type="ECO:0000256" key="7">
    <source>
        <dbReference type="HAMAP-Rule" id="MF_02065"/>
    </source>
</evidence>
<dbReference type="GO" id="GO:0005886">
    <property type="term" value="C:plasma membrane"/>
    <property type="evidence" value="ECO:0007669"/>
    <property type="project" value="UniProtKB-UniRule"/>
</dbReference>
<evidence type="ECO:0000256" key="1">
    <source>
        <dbReference type="ARBA" id="ARBA00022475"/>
    </source>
</evidence>
<evidence type="ECO:0000256" key="5">
    <source>
        <dbReference type="ARBA" id="ARBA00023239"/>
    </source>
</evidence>
<organism evidence="8 9">
    <name type="scientific">Leucobacter luti</name>
    <dbReference type="NCBI Taxonomy" id="340320"/>
    <lineage>
        <taxon>Bacteria</taxon>
        <taxon>Bacillati</taxon>
        <taxon>Actinomycetota</taxon>
        <taxon>Actinomycetes</taxon>
        <taxon>Micrococcales</taxon>
        <taxon>Microbacteriaceae</taxon>
        <taxon>Leucobacter</taxon>
    </lineage>
</organism>
<dbReference type="Pfam" id="PF02618">
    <property type="entry name" value="YceG"/>
    <property type="match status" value="1"/>
</dbReference>
<dbReference type="Gene3D" id="3.30.1490.480">
    <property type="entry name" value="Endolytic murein transglycosylase"/>
    <property type="match status" value="1"/>
</dbReference>
<dbReference type="PANTHER" id="PTHR30518:SF2">
    <property type="entry name" value="ENDOLYTIC MUREIN TRANSGLYCOSYLASE"/>
    <property type="match status" value="1"/>
</dbReference>
<name>A0A4R6RVQ3_9MICO</name>
<dbReference type="EC" id="4.2.2.29" evidence="7"/>
<protein>
    <recommendedName>
        <fullName evidence="7">Endolytic murein transglycosylase</fullName>
        <ecNumber evidence="7">4.2.2.29</ecNumber>
    </recommendedName>
    <alternativeName>
        <fullName evidence="7">Peptidoglycan lytic transglycosylase</fullName>
    </alternativeName>
    <alternativeName>
        <fullName evidence="7">Peptidoglycan polymerization terminase</fullName>
    </alternativeName>
</protein>
<evidence type="ECO:0000313" key="9">
    <source>
        <dbReference type="Proteomes" id="UP000295601"/>
    </source>
</evidence>
<dbReference type="EMBL" id="SNYA01000007">
    <property type="protein sequence ID" value="TDP90196.1"/>
    <property type="molecule type" value="Genomic_DNA"/>
</dbReference>
<comment type="function">
    <text evidence="7">Functions as a peptidoglycan terminase that cleaves nascent peptidoglycan strands endolytically to terminate their elongation.</text>
</comment>
<evidence type="ECO:0000256" key="2">
    <source>
        <dbReference type="ARBA" id="ARBA00022692"/>
    </source>
</evidence>
<keyword evidence="6 7" id="KW-0961">Cell wall biogenesis/degradation</keyword>
<dbReference type="GO" id="GO:0008932">
    <property type="term" value="F:lytic endotransglycosylase activity"/>
    <property type="evidence" value="ECO:0007669"/>
    <property type="project" value="UniProtKB-UniRule"/>
</dbReference>
<dbReference type="CDD" id="cd08010">
    <property type="entry name" value="MltG_like"/>
    <property type="match status" value="1"/>
</dbReference>
<dbReference type="PANTHER" id="PTHR30518">
    <property type="entry name" value="ENDOLYTIC MUREIN TRANSGLYCOSYLASE"/>
    <property type="match status" value="1"/>
</dbReference>
<gene>
    <name evidence="7" type="primary">mltG</name>
    <name evidence="8" type="ORF">EDF62_2764</name>
</gene>
<dbReference type="RefSeq" id="WP_133617412.1">
    <property type="nucleotide sequence ID" value="NZ_SNYA01000007.1"/>
</dbReference>
<keyword evidence="9" id="KW-1185">Reference proteome</keyword>
<keyword evidence="1 7" id="KW-1003">Cell membrane</keyword>
<keyword evidence="4 7" id="KW-0472">Membrane</keyword>
<accession>A0A4R6RVQ3</accession>
<keyword evidence="3 7" id="KW-1133">Transmembrane helix</keyword>
<dbReference type="GO" id="GO:0009252">
    <property type="term" value="P:peptidoglycan biosynthetic process"/>
    <property type="evidence" value="ECO:0007669"/>
    <property type="project" value="UniProtKB-UniRule"/>
</dbReference>